<keyword evidence="9 18" id="KW-0067">ATP-binding</keyword>
<keyword evidence="5" id="KW-0997">Cell inner membrane</keyword>
<sequence>MSETLLSVQDLTVAFGRGPERNVAVKGLSYDLRKGETLAIVGESGSGKSVSSMALLGLLPPRSACIESGRAMFRDRDLLTLPEADKRALRGDAITMIFQEPMTSLTPVLRIGLQLTEALVEHKAMSQREAEARAREMLRLVGLDQPERRMRQFPHELSGGMRQRVMIAMAMAADPAILIADEPTTALDVTVQAQILNLMRGLKDQFSTSIILITHDMGVVAEMADRVVVMNRGRKVEEGPVSTLFTAPKEAYTRRLLDAVPRLGAYAAAAEPRRVVEAPAPVGDTLVRARGMSKTFSSGGFLFGRGGATTRAMQDVGFELKAGETLALVGESGSGKSTTGRAVLRLMELDAGEVEVDGVDVRNLSSSGLRKARRRMQMIFQDPFASLNPRMSVGKLVAEPMTIHGIASGSELDGRVEELFRRVGLEADHIRRYPHEFSGGQRQRIAIARALGVGPKLIVADEPTSALDVSVQAQVLELMLELQQSLGLAYLFISHDMAVVEEVSHRVAVMRQGRIVEIGTRQAVLNAPAHAYTRALLAAVPVPDPARERQVLPELDVGTLPMGALAEVAPGHMAAQ</sequence>
<keyword evidence="10" id="KW-1278">Translocase</keyword>
<proteinExistence type="inferred from homology"/>
<dbReference type="NCBIfam" id="NF007739">
    <property type="entry name" value="PRK10419.1"/>
    <property type="match status" value="2"/>
</dbReference>
<evidence type="ECO:0000256" key="8">
    <source>
        <dbReference type="ARBA" id="ARBA00022801"/>
    </source>
</evidence>
<evidence type="ECO:0000313" key="18">
    <source>
        <dbReference type="EMBL" id="SFI51891.1"/>
    </source>
</evidence>
<organism evidence="18 19">
    <name type="scientific">Albimonas pacifica</name>
    <dbReference type="NCBI Taxonomy" id="1114924"/>
    <lineage>
        <taxon>Bacteria</taxon>
        <taxon>Pseudomonadati</taxon>
        <taxon>Pseudomonadota</taxon>
        <taxon>Alphaproteobacteria</taxon>
        <taxon>Rhodobacterales</taxon>
        <taxon>Paracoccaceae</taxon>
        <taxon>Albimonas</taxon>
    </lineage>
</organism>
<dbReference type="GO" id="GO:0005524">
    <property type="term" value="F:ATP binding"/>
    <property type="evidence" value="ECO:0007669"/>
    <property type="project" value="UniProtKB-KW"/>
</dbReference>
<dbReference type="InterPro" id="IPR003593">
    <property type="entry name" value="AAA+_ATPase"/>
</dbReference>
<evidence type="ECO:0000313" key="19">
    <source>
        <dbReference type="Proteomes" id="UP000199377"/>
    </source>
</evidence>
<dbReference type="PROSITE" id="PS00211">
    <property type="entry name" value="ABC_TRANSPORTER_1"/>
    <property type="match status" value="2"/>
</dbReference>
<keyword evidence="19" id="KW-1185">Reference proteome</keyword>
<dbReference type="GO" id="GO:0055085">
    <property type="term" value="P:transmembrane transport"/>
    <property type="evidence" value="ECO:0007669"/>
    <property type="project" value="UniProtKB-ARBA"/>
</dbReference>
<evidence type="ECO:0000256" key="12">
    <source>
        <dbReference type="ARBA" id="ARBA00037530"/>
    </source>
</evidence>
<evidence type="ECO:0000256" key="16">
    <source>
        <dbReference type="ARBA" id="ARBA00047640"/>
    </source>
</evidence>
<evidence type="ECO:0000256" key="1">
    <source>
        <dbReference type="ARBA" id="ARBA00004417"/>
    </source>
</evidence>
<keyword evidence="8" id="KW-0378">Hydrolase</keyword>
<keyword evidence="11" id="KW-0472">Membrane</keyword>
<protein>
    <recommendedName>
        <fullName evidence="15">Glutathione import ATP-binding protein GsiA</fullName>
        <ecNumber evidence="14">7.4.2.10</ecNumber>
    </recommendedName>
</protein>
<evidence type="ECO:0000256" key="14">
    <source>
        <dbReference type="ARBA" id="ARBA00039050"/>
    </source>
</evidence>
<name>A0A1I3IVD7_9RHOB</name>
<evidence type="ECO:0000256" key="13">
    <source>
        <dbReference type="ARBA" id="ARBA00038416"/>
    </source>
</evidence>
<evidence type="ECO:0000256" key="2">
    <source>
        <dbReference type="ARBA" id="ARBA00011469"/>
    </source>
</evidence>
<dbReference type="EC" id="7.4.2.10" evidence="14"/>
<feature type="domain" description="ABC transporter" evidence="17">
    <location>
        <begin position="287"/>
        <end position="537"/>
    </location>
</feature>
<dbReference type="InterPro" id="IPR003439">
    <property type="entry name" value="ABC_transporter-like_ATP-bd"/>
</dbReference>
<dbReference type="SMART" id="SM00382">
    <property type="entry name" value="AAA"/>
    <property type="match status" value="2"/>
</dbReference>
<dbReference type="Gene3D" id="3.40.50.300">
    <property type="entry name" value="P-loop containing nucleotide triphosphate hydrolases"/>
    <property type="match status" value="2"/>
</dbReference>
<dbReference type="FunFam" id="3.40.50.300:FF:000016">
    <property type="entry name" value="Oligopeptide ABC transporter ATP-binding component"/>
    <property type="match status" value="2"/>
</dbReference>
<evidence type="ECO:0000259" key="17">
    <source>
        <dbReference type="PROSITE" id="PS50893"/>
    </source>
</evidence>
<evidence type="ECO:0000256" key="9">
    <source>
        <dbReference type="ARBA" id="ARBA00022840"/>
    </source>
</evidence>
<dbReference type="InterPro" id="IPR050319">
    <property type="entry name" value="ABC_transp_ATP-bind"/>
</dbReference>
<keyword evidence="6" id="KW-0677">Repeat</keyword>
<dbReference type="Proteomes" id="UP000199377">
    <property type="component" value="Unassembled WGS sequence"/>
</dbReference>
<dbReference type="GO" id="GO:0016887">
    <property type="term" value="F:ATP hydrolysis activity"/>
    <property type="evidence" value="ECO:0007669"/>
    <property type="project" value="InterPro"/>
</dbReference>
<comment type="similarity">
    <text evidence="13">Belongs to the ABC transporter superfamily. Glutathione importer (TC 3.A.1.5.11) family.</text>
</comment>
<dbReference type="RefSeq" id="WP_092861298.1">
    <property type="nucleotide sequence ID" value="NZ_FOQH01000007.1"/>
</dbReference>
<gene>
    <name evidence="18" type="ORF">SAMN05216258_107239</name>
</gene>
<dbReference type="EMBL" id="FOQH01000007">
    <property type="protein sequence ID" value="SFI51891.1"/>
    <property type="molecule type" value="Genomic_DNA"/>
</dbReference>
<comment type="function">
    <text evidence="12">Part of the ABC transporter complex GsiABCD involved in glutathione import. Responsible for energy coupling to the transport system.</text>
</comment>
<evidence type="ECO:0000256" key="15">
    <source>
        <dbReference type="ARBA" id="ARBA00041187"/>
    </source>
</evidence>
<dbReference type="OrthoDB" id="9802264at2"/>
<comment type="catalytic activity">
    <reaction evidence="16">
        <text>glutathione(out) + ATP + H2O = glutathione(in) + ADP + phosphate + H(+)</text>
        <dbReference type="Rhea" id="RHEA:29791"/>
        <dbReference type="ChEBI" id="CHEBI:15377"/>
        <dbReference type="ChEBI" id="CHEBI:15378"/>
        <dbReference type="ChEBI" id="CHEBI:30616"/>
        <dbReference type="ChEBI" id="CHEBI:43474"/>
        <dbReference type="ChEBI" id="CHEBI:57925"/>
        <dbReference type="ChEBI" id="CHEBI:456216"/>
        <dbReference type="EC" id="7.4.2.10"/>
    </reaction>
</comment>
<dbReference type="STRING" id="1114924.SAMN05216258_107239"/>
<dbReference type="SUPFAM" id="SSF52540">
    <property type="entry name" value="P-loop containing nucleoside triphosphate hydrolases"/>
    <property type="match status" value="2"/>
</dbReference>
<dbReference type="AlphaFoldDB" id="A0A1I3IVD7"/>
<dbReference type="PANTHER" id="PTHR43776:SF15">
    <property type="entry name" value="GLUTATHIONE IMPORT ATP-BINDING PROTEIN GSIA"/>
    <property type="match status" value="1"/>
</dbReference>
<dbReference type="InterPro" id="IPR013563">
    <property type="entry name" value="Oligopep_ABC_C"/>
</dbReference>
<dbReference type="InterPro" id="IPR027417">
    <property type="entry name" value="P-loop_NTPase"/>
</dbReference>
<dbReference type="GO" id="GO:0005886">
    <property type="term" value="C:plasma membrane"/>
    <property type="evidence" value="ECO:0007669"/>
    <property type="project" value="UniProtKB-SubCell"/>
</dbReference>
<feature type="domain" description="ABC transporter" evidence="17">
    <location>
        <begin position="6"/>
        <end position="257"/>
    </location>
</feature>
<keyword evidence="4" id="KW-1003">Cell membrane</keyword>
<evidence type="ECO:0000256" key="11">
    <source>
        <dbReference type="ARBA" id="ARBA00023136"/>
    </source>
</evidence>
<dbReference type="CDD" id="cd03257">
    <property type="entry name" value="ABC_NikE_OppD_transporters"/>
    <property type="match status" value="2"/>
</dbReference>
<dbReference type="NCBIfam" id="NF008453">
    <property type="entry name" value="PRK11308.1"/>
    <property type="match status" value="2"/>
</dbReference>
<evidence type="ECO:0000256" key="4">
    <source>
        <dbReference type="ARBA" id="ARBA00022475"/>
    </source>
</evidence>
<keyword evidence="7" id="KW-0547">Nucleotide-binding</keyword>
<evidence type="ECO:0000256" key="3">
    <source>
        <dbReference type="ARBA" id="ARBA00022448"/>
    </source>
</evidence>
<accession>A0A1I3IVD7</accession>
<comment type="subcellular location">
    <subcellularLocation>
        <location evidence="1">Cell inner membrane</location>
        <topology evidence="1">Peripheral membrane protein</topology>
    </subcellularLocation>
</comment>
<dbReference type="GO" id="GO:0015833">
    <property type="term" value="P:peptide transport"/>
    <property type="evidence" value="ECO:0007669"/>
    <property type="project" value="InterPro"/>
</dbReference>
<evidence type="ECO:0000256" key="10">
    <source>
        <dbReference type="ARBA" id="ARBA00022967"/>
    </source>
</evidence>
<dbReference type="PROSITE" id="PS50893">
    <property type="entry name" value="ABC_TRANSPORTER_2"/>
    <property type="match status" value="2"/>
</dbReference>
<dbReference type="InterPro" id="IPR017871">
    <property type="entry name" value="ABC_transporter-like_CS"/>
</dbReference>
<evidence type="ECO:0000256" key="7">
    <source>
        <dbReference type="ARBA" id="ARBA00022741"/>
    </source>
</evidence>
<reference evidence="18 19" key="1">
    <citation type="submission" date="2016-10" db="EMBL/GenBank/DDBJ databases">
        <authorList>
            <person name="de Groot N.N."/>
        </authorList>
    </citation>
    <scope>NUCLEOTIDE SEQUENCE [LARGE SCALE GENOMIC DNA]</scope>
    <source>
        <strain evidence="18 19">CGMCC 1.11030</strain>
    </source>
</reference>
<evidence type="ECO:0000256" key="5">
    <source>
        <dbReference type="ARBA" id="ARBA00022519"/>
    </source>
</evidence>
<comment type="subunit">
    <text evidence="2">The complex is composed of two ATP-binding proteins (GsiA), two transmembrane proteins (GsiC and GsiD) and a solute-binding protein (GsiB).</text>
</comment>
<dbReference type="PANTHER" id="PTHR43776">
    <property type="entry name" value="TRANSPORT ATP-BINDING PROTEIN"/>
    <property type="match status" value="1"/>
</dbReference>
<dbReference type="Pfam" id="PF00005">
    <property type="entry name" value="ABC_tran"/>
    <property type="match status" value="2"/>
</dbReference>
<evidence type="ECO:0000256" key="6">
    <source>
        <dbReference type="ARBA" id="ARBA00022737"/>
    </source>
</evidence>
<keyword evidence="3" id="KW-0813">Transport</keyword>
<dbReference type="Pfam" id="PF08352">
    <property type="entry name" value="oligo_HPY"/>
    <property type="match status" value="2"/>
</dbReference>